<organism evidence="1 2">
    <name type="scientific">Variovorax beijingensis</name>
    <dbReference type="NCBI Taxonomy" id="2496117"/>
    <lineage>
        <taxon>Bacteria</taxon>
        <taxon>Pseudomonadati</taxon>
        <taxon>Pseudomonadota</taxon>
        <taxon>Betaproteobacteria</taxon>
        <taxon>Burkholderiales</taxon>
        <taxon>Comamonadaceae</taxon>
        <taxon>Variovorax</taxon>
    </lineage>
</organism>
<dbReference type="InterPro" id="IPR037883">
    <property type="entry name" value="Knr4/Smi1-like_sf"/>
</dbReference>
<reference evidence="1 2" key="1">
    <citation type="submission" date="2018-11" db="EMBL/GenBank/DDBJ databases">
        <title>The genome of Variovorax sp T529.</title>
        <authorList>
            <person name="Gao J."/>
        </authorList>
    </citation>
    <scope>NUCLEOTIDE SEQUENCE [LARGE SCALE GENOMIC DNA]</scope>
    <source>
        <strain evidence="1 2">T529</strain>
    </source>
</reference>
<evidence type="ECO:0000313" key="2">
    <source>
        <dbReference type="Proteomes" id="UP000271590"/>
    </source>
</evidence>
<proteinExistence type="predicted"/>
<dbReference type="SUPFAM" id="SSF160631">
    <property type="entry name" value="SMI1/KNR4-like"/>
    <property type="match status" value="1"/>
</dbReference>
<evidence type="ECO:0008006" key="3">
    <source>
        <dbReference type="Google" id="ProtNLM"/>
    </source>
</evidence>
<name>A0A3P3E032_9BURK</name>
<dbReference type="Gene3D" id="3.40.1580.10">
    <property type="entry name" value="SMI1/KNR4-like"/>
    <property type="match status" value="1"/>
</dbReference>
<evidence type="ECO:0000313" key="1">
    <source>
        <dbReference type="EMBL" id="RRH79731.1"/>
    </source>
</evidence>
<dbReference type="Proteomes" id="UP000271590">
    <property type="component" value="Unassembled WGS sequence"/>
</dbReference>
<gene>
    <name evidence="1" type="ORF">EH244_31615</name>
</gene>
<dbReference type="RefSeq" id="WP_124962233.1">
    <property type="nucleotide sequence ID" value="NZ_RQXU01000047.1"/>
</dbReference>
<accession>A0A3P3E032</accession>
<dbReference type="AlphaFoldDB" id="A0A3P3E032"/>
<sequence>MSINVPPSVAMVLNEADFPGPVSEVFISELERQRGLTFPGEYRAFPMRYGAALLPGFEVYGLVPSAIEGHPVHACEGIIE</sequence>
<protein>
    <recommendedName>
        <fullName evidence="3">SMI1/KNR4 family protein</fullName>
    </recommendedName>
</protein>
<comment type="caution">
    <text evidence="1">The sequence shown here is derived from an EMBL/GenBank/DDBJ whole genome shotgun (WGS) entry which is preliminary data.</text>
</comment>
<dbReference type="EMBL" id="RQXU01000047">
    <property type="protein sequence ID" value="RRH79731.1"/>
    <property type="molecule type" value="Genomic_DNA"/>
</dbReference>